<evidence type="ECO:0000313" key="3">
    <source>
        <dbReference type="Proteomes" id="UP000002186"/>
    </source>
</evidence>
<dbReference type="KEGG" id="tmz:Tmz1t_1475"/>
<dbReference type="Proteomes" id="UP000002186">
    <property type="component" value="Chromosome"/>
</dbReference>
<reference evidence="3" key="1">
    <citation type="submission" date="2009-05" db="EMBL/GenBank/DDBJ databases">
        <title>Complete sequence of chromosome of Thauera sp. MZ1T.</title>
        <authorList>
            <consortium name="US DOE Joint Genome Institute"/>
            <person name="Lucas S."/>
            <person name="Copeland A."/>
            <person name="Lapidus A."/>
            <person name="Glavina del Rio T."/>
            <person name="Dalin E."/>
            <person name="Tice H."/>
            <person name="Bruce D."/>
            <person name="Goodwin L."/>
            <person name="Pitluck S."/>
            <person name="Sims D."/>
            <person name="Brettin T."/>
            <person name="Detter J.C."/>
            <person name="Han C."/>
            <person name="Larimer F."/>
            <person name="Land M."/>
            <person name="Hauser L."/>
            <person name="Kyrpides N."/>
            <person name="Mikhailova N."/>
            <person name="Sayler G.S."/>
        </authorList>
    </citation>
    <scope>NUCLEOTIDE SEQUENCE [LARGE SCALE GENOMIC DNA]</scope>
    <source>
        <strain evidence="3">MZ1T</strain>
    </source>
</reference>
<dbReference type="STRING" id="85643.Tmz1t_1475"/>
<dbReference type="eggNOG" id="ENOG502ZAJ4">
    <property type="taxonomic scope" value="Bacteria"/>
</dbReference>
<dbReference type="RefSeq" id="WP_012585036.1">
    <property type="nucleotide sequence ID" value="NC_011662.2"/>
</dbReference>
<name>C4ZNS1_THASP</name>
<feature type="transmembrane region" description="Helical" evidence="1">
    <location>
        <begin position="140"/>
        <end position="163"/>
    </location>
</feature>
<dbReference type="OrthoDB" id="5493434at2"/>
<feature type="transmembrane region" description="Helical" evidence="1">
    <location>
        <begin position="81"/>
        <end position="101"/>
    </location>
</feature>
<feature type="transmembrane region" description="Helical" evidence="1">
    <location>
        <begin position="183"/>
        <end position="205"/>
    </location>
</feature>
<keyword evidence="1" id="KW-0472">Membrane</keyword>
<reference evidence="2 3" key="2">
    <citation type="journal article" date="2012" name="Stand. Genomic Sci.">
        <title>Complete genome sequence of Thauera aminoaromatica strain MZ1T.</title>
        <authorList>
            <person name="Jiang K."/>
            <person name="Sanseverino J."/>
            <person name="Chauhan A."/>
            <person name="Lucas S."/>
            <person name="Copeland A."/>
            <person name="Lapidus A."/>
            <person name="Del Rio T.G."/>
            <person name="Dalin E."/>
            <person name="Tice H."/>
            <person name="Bruce D."/>
            <person name="Goodwin L."/>
            <person name="Pitluck S."/>
            <person name="Sims D."/>
            <person name="Brettin T."/>
            <person name="Detter J.C."/>
            <person name="Han C."/>
            <person name="Chang Y.J."/>
            <person name="Larimer F."/>
            <person name="Land M."/>
            <person name="Hauser L."/>
            <person name="Kyrpides N.C."/>
            <person name="Mikhailova N."/>
            <person name="Moser S."/>
            <person name="Jegier P."/>
            <person name="Close D."/>
            <person name="Debruyn J.M."/>
            <person name="Wang Y."/>
            <person name="Layton A.C."/>
            <person name="Allen M.S."/>
            <person name="Sayler G.S."/>
        </authorList>
    </citation>
    <scope>NUCLEOTIDE SEQUENCE [LARGE SCALE GENOMIC DNA]</scope>
    <source>
        <strain evidence="2 3">MZ1T</strain>
    </source>
</reference>
<protein>
    <submittedName>
        <fullName evidence="2">Uncharacterized protein</fullName>
    </submittedName>
</protein>
<gene>
    <name evidence="2" type="ordered locus">Tmz1t_1475</name>
</gene>
<sequence length="402" mass="44034">MSHWSAPQADADGDRAYFSPVLGGPLFRLFCRTHLSTDELLLLRRRIVVVAFVAWLPLLLLSVIEGRAVGAGVPVPFFYDFAVHIRFMVALPLLFVAEFVAHQRLRPVVKAFEARGLIPFDARECFDTALGSAFKARNSVVAELVIIALVYGVGVLVVLKHYVPIDGTTWFSELSPGGAELSMAGLWYGFVSLPIFQFLMLRWYYRVFIWARFMWQVSRLPLRLVPTHPDRAGGLGFLAHSISAFALLALAHSVVLAGQLLNRIVHRGASLPDFALEIGVMVVVLLLLALAPLAVFAGQLAQLRRTGLDEYGVVAQRLADEFDTKWVRGGAPADEPLLGSPDISALADMGGSYEVIENMRSVPIAPEALIPLVVAILLPMLPLTLTMMPLDALVKALVGLMF</sequence>
<dbReference type="AlphaFoldDB" id="C4ZNS1"/>
<accession>C4ZNS1</accession>
<proteinExistence type="predicted"/>
<keyword evidence="3" id="KW-1185">Reference proteome</keyword>
<evidence type="ECO:0000313" key="2">
    <source>
        <dbReference type="EMBL" id="ACK54234.1"/>
    </source>
</evidence>
<feature type="transmembrane region" description="Helical" evidence="1">
    <location>
        <begin position="368"/>
        <end position="390"/>
    </location>
</feature>
<keyword evidence="1" id="KW-1133">Transmembrane helix</keyword>
<organism evidence="2 3">
    <name type="scientific">Thauera aminoaromatica</name>
    <dbReference type="NCBI Taxonomy" id="164330"/>
    <lineage>
        <taxon>Bacteria</taxon>
        <taxon>Pseudomonadati</taxon>
        <taxon>Pseudomonadota</taxon>
        <taxon>Betaproteobacteria</taxon>
        <taxon>Rhodocyclales</taxon>
        <taxon>Zoogloeaceae</taxon>
        <taxon>Thauera</taxon>
    </lineage>
</organism>
<feature type="transmembrane region" description="Helical" evidence="1">
    <location>
        <begin position="232"/>
        <end position="254"/>
    </location>
</feature>
<keyword evidence="1" id="KW-0812">Transmembrane</keyword>
<dbReference type="EMBL" id="CP001281">
    <property type="protein sequence ID" value="ACK54234.1"/>
    <property type="molecule type" value="Genomic_DNA"/>
</dbReference>
<dbReference type="HOGENOM" id="CLU_041649_0_0_4"/>
<feature type="transmembrane region" description="Helical" evidence="1">
    <location>
        <begin position="47"/>
        <end position="69"/>
    </location>
</feature>
<evidence type="ECO:0000256" key="1">
    <source>
        <dbReference type="SAM" id="Phobius"/>
    </source>
</evidence>
<feature type="transmembrane region" description="Helical" evidence="1">
    <location>
        <begin position="274"/>
        <end position="296"/>
    </location>
</feature>